<sequence length="630" mass="67908">MRSQNPPKGPSTHQPTPHPKQSEHTLKVGALKERLCEVCGMPRFRQRLFCGDAPLEDNARLDAAMDIQLVLLPFCDVPSPQLLDLKIAIRNGSVVEVEKMLQCPLDPNVAIHEACWAGQAAVLRLLLEARAEVNLANSGGQTPLHLASMKGHQDLVQLLLGVAADVSLVDMRGKTAALLAADANFSDIVTLLEKGAAPRLIAARAKHLFSSAAVCHEPRGRPCPTFAGTWLLLAGCHWRSADASQLLALPTIPAARGLRQNPQDQKGNVSPNLFCRLGRTTRIGGNFFPEVTNAALMVPGIHSKDLLKICVCTICPSANDSFTGCPIPKKTQDCTKPGGGDVTPAPTPAPAPPSNSAVTLDCSGDGFIECWTFFTAPDPTHGDVIYVAESVAIDLGLYSVKDGVVYLKSIVGQNAPAKSIRLQSRSVYQAGHVWLIDIAHMPTGQGTWPAWWSFGPDWPNNGEIDTIETVNIENVVQSTLHTSAGCFMYIDGISTPDCVSGQGQSGCGVDGPYNSAGPGFNANGGGVFATQWTNEGIYMWFFPRDKIPADLDQGNTYSWGQPYVTFPFYNCPSWHFNDQQLVINLDFCGDWAGSVFPGGNQACIDFVQNPANKEALSEAYWAINYVKVLF</sequence>
<dbReference type="Gene3D" id="1.25.40.20">
    <property type="entry name" value="Ankyrin repeat-containing domain"/>
    <property type="match status" value="1"/>
</dbReference>
<dbReference type="InterPro" id="IPR000757">
    <property type="entry name" value="Beta-glucanase-like"/>
</dbReference>
<gene>
    <name evidence="4" type="ORF">AK812_SmicGene17876</name>
</gene>
<evidence type="ECO:0000313" key="4">
    <source>
        <dbReference type="EMBL" id="OLP99548.1"/>
    </source>
</evidence>
<dbReference type="GO" id="GO:0009251">
    <property type="term" value="P:glucan catabolic process"/>
    <property type="evidence" value="ECO:0007669"/>
    <property type="project" value="TreeGrafter"/>
</dbReference>
<reference evidence="4 5" key="1">
    <citation type="submission" date="2016-02" db="EMBL/GenBank/DDBJ databases">
        <title>Genome analysis of coral dinoflagellate symbionts highlights evolutionary adaptations to a symbiotic lifestyle.</title>
        <authorList>
            <person name="Aranda M."/>
            <person name="Li Y."/>
            <person name="Liew Y.J."/>
            <person name="Baumgarten S."/>
            <person name="Simakov O."/>
            <person name="Wilson M."/>
            <person name="Piel J."/>
            <person name="Ashoor H."/>
            <person name="Bougouffa S."/>
            <person name="Bajic V.B."/>
            <person name="Ryu T."/>
            <person name="Ravasi T."/>
            <person name="Bayer T."/>
            <person name="Micklem G."/>
            <person name="Kim H."/>
            <person name="Bhak J."/>
            <person name="Lajeunesse T.C."/>
            <person name="Voolstra C.R."/>
        </authorList>
    </citation>
    <scope>NUCLEOTIDE SEQUENCE [LARGE SCALE GENOMIC DNA]</scope>
    <source>
        <strain evidence="4 5">CCMP2467</strain>
    </source>
</reference>
<keyword evidence="5" id="KW-1185">Reference proteome</keyword>
<dbReference type="OrthoDB" id="415791at2759"/>
<dbReference type="SUPFAM" id="SSF48403">
    <property type="entry name" value="Ankyrin repeat"/>
    <property type="match status" value="1"/>
</dbReference>
<feature type="region of interest" description="Disordered" evidence="2">
    <location>
        <begin position="334"/>
        <end position="356"/>
    </location>
</feature>
<dbReference type="PROSITE" id="PS50297">
    <property type="entry name" value="ANK_REP_REGION"/>
    <property type="match status" value="1"/>
</dbReference>
<dbReference type="Pfam" id="PF26113">
    <property type="entry name" value="GH16_XgeA"/>
    <property type="match status" value="1"/>
</dbReference>
<feature type="repeat" description="ANK" evidence="1">
    <location>
        <begin position="106"/>
        <end position="138"/>
    </location>
</feature>
<evidence type="ECO:0000259" key="3">
    <source>
        <dbReference type="PROSITE" id="PS51762"/>
    </source>
</evidence>
<accession>A0A1Q9DWN3</accession>
<keyword evidence="1" id="KW-0040">ANK repeat</keyword>
<dbReference type="CDD" id="cd02181">
    <property type="entry name" value="GH16_fungal_Lam16A_glucanase"/>
    <property type="match status" value="1"/>
</dbReference>
<dbReference type="Gene3D" id="2.60.120.200">
    <property type="match status" value="1"/>
</dbReference>
<dbReference type="SUPFAM" id="SSF49899">
    <property type="entry name" value="Concanavalin A-like lectins/glucanases"/>
    <property type="match status" value="1"/>
</dbReference>
<dbReference type="PANTHER" id="PTHR10963:SF24">
    <property type="entry name" value="GLYCOSIDASE C21B10.07-RELATED"/>
    <property type="match status" value="1"/>
</dbReference>
<feature type="repeat" description="ANK" evidence="1">
    <location>
        <begin position="139"/>
        <end position="171"/>
    </location>
</feature>
<dbReference type="PANTHER" id="PTHR10963">
    <property type="entry name" value="GLYCOSYL HYDROLASE-RELATED"/>
    <property type="match status" value="1"/>
</dbReference>
<name>A0A1Q9DWN3_SYMMI</name>
<dbReference type="SUPFAM" id="SSF54236">
    <property type="entry name" value="Ubiquitin-like"/>
    <property type="match status" value="1"/>
</dbReference>
<comment type="caution">
    <text evidence="4">The sequence shown here is derived from an EMBL/GenBank/DDBJ whole genome shotgun (WGS) entry which is preliminary data.</text>
</comment>
<dbReference type="GO" id="GO:0004553">
    <property type="term" value="F:hydrolase activity, hydrolyzing O-glycosyl compounds"/>
    <property type="evidence" value="ECO:0007669"/>
    <property type="project" value="InterPro"/>
</dbReference>
<organism evidence="4 5">
    <name type="scientific">Symbiodinium microadriaticum</name>
    <name type="common">Dinoflagellate</name>
    <name type="synonym">Zooxanthella microadriatica</name>
    <dbReference type="NCBI Taxonomy" id="2951"/>
    <lineage>
        <taxon>Eukaryota</taxon>
        <taxon>Sar</taxon>
        <taxon>Alveolata</taxon>
        <taxon>Dinophyceae</taxon>
        <taxon>Suessiales</taxon>
        <taxon>Symbiodiniaceae</taxon>
        <taxon>Symbiodinium</taxon>
    </lineage>
</organism>
<evidence type="ECO:0000256" key="2">
    <source>
        <dbReference type="SAM" id="MobiDB-lite"/>
    </source>
</evidence>
<dbReference type="InterPro" id="IPR029071">
    <property type="entry name" value="Ubiquitin-like_domsf"/>
</dbReference>
<protein>
    <recommendedName>
        <fullName evidence="3">GH16 domain-containing protein</fullName>
    </recommendedName>
</protein>
<dbReference type="Pfam" id="PF12796">
    <property type="entry name" value="Ank_2"/>
    <property type="match status" value="1"/>
</dbReference>
<feature type="domain" description="GH16" evidence="3">
    <location>
        <begin position="320"/>
        <end position="615"/>
    </location>
</feature>
<dbReference type="CDD" id="cd17039">
    <property type="entry name" value="Ubl_ubiquitin_like"/>
    <property type="match status" value="1"/>
</dbReference>
<dbReference type="InterPro" id="IPR002110">
    <property type="entry name" value="Ankyrin_rpt"/>
</dbReference>
<evidence type="ECO:0000313" key="5">
    <source>
        <dbReference type="Proteomes" id="UP000186817"/>
    </source>
</evidence>
<dbReference type="InterPro" id="IPR013320">
    <property type="entry name" value="ConA-like_dom_sf"/>
</dbReference>
<feature type="region of interest" description="Disordered" evidence="2">
    <location>
        <begin position="1"/>
        <end position="24"/>
    </location>
</feature>
<dbReference type="InterPro" id="IPR050546">
    <property type="entry name" value="Glycosyl_Hydrlase_16"/>
</dbReference>
<dbReference type="PROSITE" id="PS51762">
    <property type="entry name" value="GH16_2"/>
    <property type="match status" value="1"/>
</dbReference>
<dbReference type="PROSITE" id="PS50088">
    <property type="entry name" value="ANK_REPEAT"/>
    <property type="match status" value="2"/>
</dbReference>
<feature type="compositionally biased region" description="Polar residues" evidence="2">
    <location>
        <begin position="1"/>
        <end position="15"/>
    </location>
</feature>
<dbReference type="EMBL" id="LSRX01000357">
    <property type="protein sequence ID" value="OLP99548.1"/>
    <property type="molecule type" value="Genomic_DNA"/>
</dbReference>
<dbReference type="Proteomes" id="UP000186817">
    <property type="component" value="Unassembled WGS sequence"/>
</dbReference>
<proteinExistence type="predicted"/>
<dbReference type="InterPro" id="IPR036770">
    <property type="entry name" value="Ankyrin_rpt-contain_sf"/>
</dbReference>
<dbReference type="SMART" id="SM00248">
    <property type="entry name" value="ANK"/>
    <property type="match status" value="3"/>
</dbReference>
<evidence type="ECO:0000256" key="1">
    <source>
        <dbReference type="PROSITE-ProRule" id="PRU00023"/>
    </source>
</evidence>
<dbReference type="AlphaFoldDB" id="A0A1Q9DWN3"/>